<proteinExistence type="predicted"/>
<evidence type="ECO:0000313" key="1">
    <source>
        <dbReference type="EMBL" id="ABB11151.1"/>
    </source>
</evidence>
<name>Q398G0_BURL3</name>
<dbReference type="Proteomes" id="UP000002705">
    <property type="component" value="Chromosome 2"/>
</dbReference>
<accession>Q398G0</accession>
<organism evidence="1 2">
    <name type="scientific">Burkholderia lata (strain ATCC 17760 / DSM 23089 / LMG 22485 / NCIMB 9086 / R18194 / 383)</name>
    <dbReference type="NCBI Taxonomy" id="482957"/>
    <lineage>
        <taxon>Bacteria</taxon>
        <taxon>Pseudomonadati</taxon>
        <taxon>Pseudomonadota</taxon>
        <taxon>Betaproteobacteria</taxon>
        <taxon>Burkholderiales</taxon>
        <taxon>Burkholderiaceae</taxon>
        <taxon>Burkholderia</taxon>
        <taxon>Burkholderia cepacia complex</taxon>
    </lineage>
</organism>
<dbReference type="HOGENOM" id="CLU_179812_0_0_4"/>
<dbReference type="AlphaFoldDB" id="Q398G0"/>
<dbReference type="KEGG" id="bur:Bcep18194_B1037"/>
<protein>
    <submittedName>
        <fullName evidence="1">Uncharacterized protein</fullName>
    </submittedName>
</protein>
<evidence type="ECO:0000313" key="2">
    <source>
        <dbReference type="Proteomes" id="UP000002705"/>
    </source>
</evidence>
<dbReference type="EMBL" id="CP000152">
    <property type="protein sequence ID" value="ABB11151.1"/>
    <property type="molecule type" value="Genomic_DNA"/>
</dbReference>
<dbReference type="PATRIC" id="fig|482957.22.peg.4690"/>
<sequence>MGHPFPGDGLMGAAQHPKGGALARLAGLWANEPEFLDWMRSIGQPANTPVDAAEFVRARCCIESRAQLDHDPRAKARFEQYVRGPYAKYRAAAGLR</sequence>
<reference evidence="1" key="1">
    <citation type="submission" date="2005-10" db="EMBL/GenBank/DDBJ databases">
        <title>Complete sequence of chromosome 2 of Burkholderia sp. 383.</title>
        <authorList>
            <consortium name="US DOE Joint Genome Institute"/>
            <person name="Copeland A."/>
            <person name="Lucas S."/>
            <person name="Lapidus A."/>
            <person name="Barry K."/>
            <person name="Detter J.C."/>
            <person name="Glavina T."/>
            <person name="Hammon N."/>
            <person name="Israni S."/>
            <person name="Pitluck S."/>
            <person name="Chain P."/>
            <person name="Malfatti S."/>
            <person name="Shin M."/>
            <person name="Vergez L."/>
            <person name="Schmutz J."/>
            <person name="Larimer F."/>
            <person name="Land M."/>
            <person name="Kyrpides N."/>
            <person name="Lykidis A."/>
            <person name="Richardson P."/>
        </authorList>
    </citation>
    <scope>NUCLEOTIDE SEQUENCE [LARGE SCALE GENOMIC DNA]</scope>
    <source>
        <strain evidence="1">383</strain>
    </source>
</reference>
<gene>
    <name evidence="1" type="ordered locus">Bcep18194_B1037</name>
</gene>
<keyword evidence="2" id="KW-1185">Reference proteome</keyword>